<feature type="transmembrane region" description="Helical" evidence="1">
    <location>
        <begin position="71"/>
        <end position="89"/>
    </location>
</feature>
<dbReference type="EMBL" id="FAXN01000050">
    <property type="protein sequence ID" value="CUV65891.1"/>
    <property type="molecule type" value="Genomic_DNA"/>
</dbReference>
<evidence type="ECO:0000256" key="1">
    <source>
        <dbReference type="SAM" id="Phobius"/>
    </source>
</evidence>
<protein>
    <recommendedName>
        <fullName evidence="3">DUF2628 domain-containing protein</fullName>
    </recommendedName>
</protein>
<name>A0A0S4XNN4_9BACT</name>
<sequence length="132" mass="15159">MADNEVVEKTYDETWMKRFDFFKEHGAPNTQTFKDAFKPLPFGERVTIGMNFWAFFFSFIYFFIKGMWKKGLVLLGIFVLLSIIASIVGSQGLATGLRIAFGMLAGIIANYSFYQKEILGEDDYNIFKGMKL</sequence>
<organism evidence="2">
    <name type="scientific">Sulfurovum sp. enrichment culture clone C5</name>
    <dbReference type="NCBI Taxonomy" id="497650"/>
    <lineage>
        <taxon>Bacteria</taxon>
        <taxon>Pseudomonadati</taxon>
        <taxon>Campylobacterota</taxon>
        <taxon>Epsilonproteobacteria</taxon>
        <taxon>Campylobacterales</taxon>
        <taxon>Sulfurovaceae</taxon>
        <taxon>Sulfurovum</taxon>
        <taxon>environmental samples</taxon>
    </lineage>
</organism>
<keyword evidence="1" id="KW-0472">Membrane</keyword>
<keyword evidence="1" id="KW-0812">Transmembrane</keyword>
<proteinExistence type="predicted"/>
<keyword evidence="1" id="KW-1133">Transmembrane helix</keyword>
<reference evidence="2" key="1">
    <citation type="submission" date="2015-11" db="EMBL/GenBank/DDBJ databases">
        <authorList>
            <person name="Zhang Y."/>
            <person name="Guo Z."/>
        </authorList>
    </citation>
    <scope>NUCLEOTIDE SEQUENCE</scope>
    <source>
        <strain evidence="2">BN30871</strain>
    </source>
</reference>
<dbReference type="InterPro" id="IPR024399">
    <property type="entry name" value="DUF2628"/>
</dbReference>
<evidence type="ECO:0000313" key="2">
    <source>
        <dbReference type="EMBL" id="CUV65891.1"/>
    </source>
</evidence>
<accession>A0A0S4XNN4</accession>
<feature type="transmembrane region" description="Helical" evidence="1">
    <location>
        <begin position="46"/>
        <end position="64"/>
    </location>
</feature>
<dbReference type="Pfam" id="PF10947">
    <property type="entry name" value="DUF2628"/>
    <property type="match status" value="1"/>
</dbReference>
<dbReference type="AlphaFoldDB" id="A0A0S4XNN4"/>
<gene>
    <name evidence="2" type="ORF">BN3087_490026</name>
</gene>
<evidence type="ECO:0008006" key="3">
    <source>
        <dbReference type="Google" id="ProtNLM"/>
    </source>
</evidence>
<feature type="transmembrane region" description="Helical" evidence="1">
    <location>
        <begin position="95"/>
        <end position="114"/>
    </location>
</feature>